<dbReference type="SUPFAM" id="SSF46626">
    <property type="entry name" value="Cytochrome c"/>
    <property type="match status" value="2"/>
</dbReference>
<reference evidence="13" key="1">
    <citation type="submission" date="2015-07" db="EMBL/GenBank/DDBJ databases">
        <title>Discovery of a poly(ethylene terephthalate assimilation.</title>
        <authorList>
            <person name="Yoshida S."/>
            <person name="Hiraga K."/>
            <person name="Takehana T."/>
            <person name="Taniguchi I."/>
            <person name="Yamaji H."/>
            <person name="Maeda Y."/>
            <person name="Toyohara K."/>
            <person name="Miyamoto K."/>
            <person name="Kimura Y."/>
            <person name="Oda K."/>
        </authorList>
    </citation>
    <scope>NUCLEOTIDE SEQUENCE [LARGE SCALE GENOMIC DNA]</scope>
    <source>
        <strain evidence="13">NBRC 110686 / TISTR 2288 / 201-F6</strain>
    </source>
</reference>
<dbReference type="InterPro" id="IPR036909">
    <property type="entry name" value="Cyt_c-like_dom_sf"/>
</dbReference>
<dbReference type="Pfam" id="PF00034">
    <property type="entry name" value="Cytochrom_C"/>
    <property type="match status" value="1"/>
</dbReference>
<keyword evidence="7 9" id="KW-0408">Iron</keyword>
<feature type="binding site" description="covalent" evidence="8">
    <location>
        <position position="38"/>
    </location>
    <ligand>
        <name>heme c</name>
        <dbReference type="ChEBI" id="CHEBI:61717"/>
        <label>1</label>
    </ligand>
</feature>
<dbReference type="GO" id="GO:0042597">
    <property type="term" value="C:periplasmic space"/>
    <property type="evidence" value="ECO:0007669"/>
    <property type="project" value="UniProtKB-SubCell"/>
</dbReference>
<evidence type="ECO:0000256" key="10">
    <source>
        <dbReference type="SAM" id="SignalP"/>
    </source>
</evidence>
<evidence type="ECO:0000256" key="9">
    <source>
        <dbReference type="PIRSR" id="PIRSR000005-2"/>
    </source>
</evidence>
<evidence type="ECO:0000313" key="12">
    <source>
        <dbReference type="EMBL" id="GAP34339.1"/>
    </source>
</evidence>
<dbReference type="AlphaFoldDB" id="A0A0K8NVN5"/>
<dbReference type="PROSITE" id="PS51007">
    <property type="entry name" value="CYTC"/>
    <property type="match status" value="2"/>
</dbReference>
<proteinExistence type="predicted"/>
<evidence type="ECO:0000256" key="6">
    <source>
        <dbReference type="ARBA" id="ARBA00022982"/>
    </source>
</evidence>
<dbReference type="Gene3D" id="1.10.760.10">
    <property type="entry name" value="Cytochrome c-like domain"/>
    <property type="match status" value="2"/>
</dbReference>
<dbReference type="PANTHER" id="PTHR33751:SF9">
    <property type="entry name" value="CYTOCHROME C4"/>
    <property type="match status" value="1"/>
</dbReference>
<feature type="binding site" description="axial binding residue" evidence="9">
    <location>
        <position position="81"/>
    </location>
    <ligand>
        <name>heme c</name>
        <dbReference type="ChEBI" id="CHEBI:61717"/>
        <label>1</label>
    </ligand>
    <ligandPart>
        <name>Fe</name>
        <dbReference type="ChEBI" id="CHEBI:18248"/>
    </ligandPart>
</feature>
<protein>
    <recommendedName>
        <fullName evidence="11">Cytochrome c domain-containing protein</fullName>
    </recommendedName>
</protein>
<feature type="binding site" description="covalent" evidence="8">
    <location>
        <position position="41"/>
    </location>
    <ligand>
        <name>heme c</name>
        <dbReference type="ChEBI" id="CHEBI:61717"/>
        <label>1</label>
    </ligand>
</feature>
<comment type="PTM">
    <text evidence="8">Binds 2 heme c groups covalently per subunit.</text>
</comment>
<feature type="binding site" description="axial binding residue" evidence="9">
    <location>
        <position position="42"/>
    </location>
    <ligand>
        <name>heme c</name>
        <dbReference type="ChEBI" id="CHEBI:61717"/>
        <label>1</label>
    </ligand>
    <ligandPart>
        <name>Fe</name>
        <dbReference type="ChEBI" id="CHEBI:18248"/>
    </ligandPart>
</feature>
<dbReference type="GO" id="GO:0005506">
    <property type="term" value="F:iron ion binding"/>
    <property type="evidence" value="ECO:0007669"/>
    <property type="project" value="InterPro"/>
</dbReference>
<evidence type="ECO:0000256" key="8">
    <source>
        <dbReference type="PIRSR" id="PIRSR000005-1"/>
    </source>
</evidence>
<evidence type="ECO:0000256" key="4">
    <source>
        <dbReference type="ARBA" id="ARBA00022723"/>
    </source>
</evidence>
<feature type="binding site" description="axial binding residue" evidence="9">
    <location>
        <position position="133"/>
    </location>
    <ligand>
        <name>heme c</name>
        <dbReference type="ChEBI" id="CHEBI:61717"/>
        <label>2</label>
    </ligand>
    <ligandPart>
        <name>Fe</name>
        <dbReference type="ChEBI" id="CHEBI:18248"/>
    </ligandPart>
</feature>
<feature type="domain" description="Cytochrome c" evidence="11">
    <location>
        <begin position="115"/>
        <end position="196"/>
    </location>
</feature>
<organism evidence="12 13">
    <name type="scientific">Piscinibacter sakaiensis</name>
    <name type="common">Ideonella sakaiensis</name>
    <dbReference type="NCBI Taxonomy" id="1547922"/>
    <lineage>
        <taxon>Bacteria</taxon>
        <taxon>Pseudomonadati</taxon>
        <taxon>Pseudomonadota</taxon>
        <taxon>Betaproteobacteria</taxon>
        <taxon>Burkholderiales</taxon>
        <taxon>Sphaerotilaceae</taxon>
        <taxon>Piscinibacter</taxon>
    </lineage>
</organism>
<dbReference type="InterPro" id="IPR050597">
    <property type="entry name" value="Cytochrome_c_Oxidase_Subunit"/>
</dbReference>
<evidence type="ECO:0000256" key="1">
    <source>
        <dbReference type="ARBA" id="ARBA00004418"/>
    </source>
</evidence>
<feature type="binding site" description="covalent" evidence="8">
    <location>
        <position position="129"/>
    </location>
    <ligand>
        <name>heme c</name>
        <dbReference type="ChEBI" id="CHEBI:61717"/>
        <label>2</label>
    </ligand>
</feature>
<comment type="subcellular location">
    <subcellularLocation>
        <location evidence="1">Periplasm</location>
    </subcellularLocation>
</comment>
<dbReference type="GO" id="GO:0009055">
    <property type="term" value="F:electron transfer activity"/>
    <property type="evidence" value="ECO:0007669"/>
    <property type="project" value="InterPro"/>
</dbReference>
<comment type="caution">
    <text evidence="12">The sequence shown here is derived from an EMBL/GenBank/DDBJ whole genome shotgun (WGS) entry which is preliminary data.</text>
</comment>
<dbReference type="InterPro" id="IPR009056">
    <property type="entry name" value="Cyt_c-like_dom"/>
</dbReference>
<dbReference type="GO" id="GO:0020037">
    <property type="term" value="F:heme binding"/>
    <property type="evidence" value="ECO:0007669"/>
    <property type="project" value="InterPro"/>
</dbReference>
<dbReference type="PANTHER" id="PTHR33751">
    <property type="entry name" value="CBB3-TYPE CYTOCHROME C OXIDASE SUBUNIT FIXP"/>
    <property type="match status" value="1"/>
</dbReference>
<accession>A0A0K8NVN5</accession>
<sequence>MSARPALRMALAALAALAPAAGGAQPLPPALQARVAACAACHGADGHATRPEVPHLAGQPALFLENRLVMMREGLSPVPAMAGLLDGLGDAELSALARHFAARPLQPPGPARDAAQAARGAALSQRAHCGSCHLPDYAGREQIPRLAGQREDYLLKSLRDFAAGRTAGRDKLMSSALVGLSDADLRDLAHHLAHHRVTTPPR</sequence>
<keyword evidence="3 8" id="KW-0349">Heme</keyword>
<dbReference type="InterPro" id="IPR024167">
    <property type="entry name" value="Cytochrome_c4-like"/>
</dbReference>
<keyword evidence="5" id="KW-0574">Periplasm</keyword>
<evidence type="ECO:0000256" key="3">
    <source>
        <dbReference type="ARBA" id="ARBA00022617"/>
    </source>
</evidence>
<keyword evidence="6" id="KW-0249">Electron transport</keyword>
<name>A0A0K8NVN5_PISS1</name>
<evidence type="ECO:0000256" key="2">
    <source>
        <dbReference type="ARBA" id="ARBA00022448"/>
    </source>
</evidence>
<keyword evidence="10" id="KW-0732">Signal</keyword>
<feature type="signal peptide" evidence="10">
    <location>
        <begin position="1"/>
        <end position="20"/>
    </location>
</feature>
<dbReference type="Proteomes" id="UP000037660">
    <property type="component" value="Unassembled WGS sequence"/>
</dbReference>
<evidence type="ECO:0000256" key="5">
    <source>
        <dbReference type="ARBA" id="ARBA00022764"/>
    </source>
</evidence>
<evidence type="ECO:0000313" key="13">
    <source>
        <dbReference type="Proteomes" id="UP000037660"/>
    </source>
</evidence>
<evidence type="ECO:0000256" key="7">
    <source>
        <dbReference type="ARBA" id="ARBA00023004"/>
    </source>
</evidence>
<keyword evidence="2" id="KW-0813">Transport</keyword>
<dbReference type="RefSeq" id="WP_231637985.1">
    <property type="nucleotide sequence ID" value="NZ_BBYR01000007.1"/>
</dbReference>
<dbReference type="EMBL" id="BBYR01000007">
    <property type="protein sequence ID" value="GAP34339.1"/>
    <property type="molecule type" value="Genomic_DNA"/>
</dbReference>
<evidence type="ECO:0000259" key="11">
    <source>
        <dbReference type="PROSITE" id="PS51007"/>
    </source>
</evidence>
<keyword evidence="13" id="KW-1185">Reference proteome</keyword>
<dbReference type="PIRSF" id="PIRSF000005">
    <property type="entry name" value="Cytochrome_c4"/>
    <property type="match status" value="1"/>
</dbReference>
<feature type="domain" description="Cytochrome c" evidence="11">
    <location>
        <begin position="18"/>
        <end position="104"/>
    </location>
</feature>
<feature type="binding site" description="covalent" evidence="8">
    <location>
        <position position="132"/>
    </location>
    <ligand>
        <name>heme c</name>
        <dbReference type="ChEBI" id="CHEBI:61717"/>
        <label>2</label>
    </ligand>
</feature>
<reference evidence="12 13" key="2">
    <citation type="journal article" date="2016" name="Science">
        <title>A bacterium that degrades and assimilates poly(ethylene terephthalate).</title>
        <authorList>
            <person name="Yoshida S."/>
            <person name="Hiraga K."/>
            <person name="Takehana T."/>
            <person name="Taniguchi I."/>
            <person name="Yamaji H."/>
            <person name="Maeda Y."/>
            <person name="Toyohara K."/>
            <person name="Miyamoto K."/>
            <person name="Kimura Y."/>
            <person name="Oda K."/>
        </authorList>
    </citation>
    <scope>NUCLEOTIDE SEQUENCE [LARGE SCALE GENOMIC DNA]</scope>
    <source>
        <strain evidence="13">NBRC 110686 / TISTR 2288 / 201-F6</strain>
    </source>
</reference>
<gene>
    <name evidence="12" type="ORF">ISF6_4514</name>
</gene>
<feature type="binding site" description="axial binding residue" evidence="9">
    <location>
        <position position="173"/>
    </location>
    <ligand>
        <name>heme c</name>
        <dbReference type="ChEBI" id="CHEBI:61717"/>
        <label>2</label>
    </ligand>
    <ligandPart>
        <name>Fe</name>
        <dbReference type="ChEBI" id="CHEBI:18248"/>
    </ligandPart>
</feature>
<feature type="chain" id="PRO_5005513386" description="Cytochrome c domain-containing protein" evidence="10">
    <location>
        <begin position="21"/>
        <end position="202"/>
    </location>
</feature>
<dbReference type="STRING" id="1547922.ISF6_4514"/>
<keyword evidence="4 9" id="KW-0479">Metal-binding</keyword>